<dbReference type="Pfam" id="PF00400">
    <property type="entry name" value="WD40"/>
    <property type="match status" value="14"/>
</dbReference>
<feature type="compositionally biased region" description="Polar residues" evidence="4">
    <location>
        <begin position="1"/>
        <end position="24"/>
    </location>
</feature>
<feature type="compositionally biased region" description="Polar residues" evidence="4">
    <location>
        <begin position="715"/>
        <end position="724"/>
    </location>
</feature>
<gene>
    <name evidence="5" type="ORF">CONPUDRAFT_154775</name>
</gene>
<organism evidence="5 6">
    <name type="scientific">Coniophora puteana (strain RWD-64-598)</name>
    <name type="common">Brown rot fungus</name>
    <dbReference type="NCBI Taxonomy" id="741705"/>
    <lineage>
        <taxon>Eukaryota</taxon>
        <taxon>Fungi</taxon>
        <taxon>Dikarya</taxon>
        <taxon>Basidiomycota</taxon>
        <taxon>Agaricomycotina</taxon>
        <taxon>Agaricomycetes</taxon>
        <taxon>Agaricomycetidae</taxon>
        <taxon>Boletales</taxon>
        <taxon>Coniophorineae</taxon>
        <taxon>Coniophoraceae</taxon>
        <taxon>Coniophora</taxon>
    </lineage>
</organism>
<reference evidence="6" key="1">
    <citation type="journal article" date="2012" name="Science">
        <title>The Paleozoic origin of enzymatic lignin decomposition reconstructed from 31 fungal genomes.</title>
        <authorList>
            <person name="Floudas D."/>
            <person name="Binder M."/>
            <person name="Riley R."/>
            <person name="Barry K."/>
            <person name="Blanchette R.A."/>
            <person name="Henrissat B."/>
            <person name="Martinez A.T."/>
            <person name="Otillar R."/>
            <person name="Spatafora J.W."/>
            <person name="Yadav J.S."/>
            <person name="Aerts A."/>
            <person name="Benoit I."/>
            <person name="Boyd A."/>
            <person name="Carlson A."/>
            <person name="Copeland A."/>
            <person name="Coutinho P.M."/>
            <person name="de Vries R.P."/>
            <person name="Ferreira P."/>
            <person name="Findley K."/>
            <person name="Foster B."/>
            <person name="Gaskell J."/>
            <person name="Glotzer D."/>
            <person name="Gorecki P."/>
            <person name="Heitman J."/>
            <person name="Hesse C."/>
            <person name="Hori C."/>
            <person name="Igarashi K."/>
            <person name="Jurgens J.A."/>
            <person name="Kallen N."/>
            <person name="Kersten P."/>
            <person name="Kohler A."/>
            <person name="Kuees U."/>
            <person name="Kumar T.K.A."/>
            <person name="Kuo A."/>
            <person name="LaButti K."/>
            <person name="Larrondo L.F."/>
            <person name="Lindquist E."/>
            <person name="Ling A."/>
            <person name="Lombard V."/>
            <person name="Lucas S."/>
            <person name="Lundell T."/>
            <person name="Martin R."/>
            <person name="McLaughlin D.J."/>
            <person name="Morgenstern I."/>
            <person name="Morin E."/>
            <person name="Murat C."/>
            <person name="Nagy L.G."/>
            <person name="Nolan M."/>
            <person name="Ohm R.A."/>
            <person name="Patyshakuliyeva A."/>
            <person name="Rokas A."/>
            <person name="Ruiz-Duenas F.J."/>
            <person name="Sabat G."/>
            <person name="Salamov A."/>
            <person name="Samejima M."/>
            <person name="Schmutz J."/>
            <person name="Slot J.C."/>
            <person name="St John F."/>
            <person name="Stenlid J."/>
            <person name="Sun H."/>
            <person name="Sun S."/>
            <person name="Syed K."/>
            <person name="Tsang A."/>
            <person name="Wiebenga A."/>
            <person name="Young D."/>
            <person name="Pisabarro A."/>
            <person name="Eastwood D.C."/>
            <person name="Martin F."/>
            <person name="Cullen D."/>
            <person name="Grigoriev I.V."/>
            <person name="Hibbett D.S."/>
        </authorList>
    </citation>
    <scope>NUCLEOTIDE SEQUENCE [LARGE SCALE GENOMIC DNA]</scope>
    <source>
        <strain evidence="6">RWD-64-598 SS2</strain>
    </source>
</reference>
<keyword evidence="2" id="KW-0677">Repeat</keyword>
<feature type="repeat" description="WD" evidence="3">
    <location>
        <begin position="206"/>
        <end position="247"/>
    </location>
</feature>
<sequence>MTSVSEEQQDGGSEVQSIDAQTTAKTDDQPFKPFTGHESGINTISYSPDGKSIATGSGDNTIRVWDANSGRQVGNTMRGHTNDVYNISYSPSGNSLVSCSHDGTVRFWDITGAGGAYAKTLGLKESLVRVAKYSLDGRYIATGGMDETLKIWDTREERLKAEYHGHTMWVFSAAWHPSGKRLATSSMDKKVRVFDLTKPNVVSLLIEGHRDNVNSLMYSPDGNFLASGANDCTVRLWDVPTGKAVKSPFRGHKRDVRSVAWSPDSTRIVSGAGDYTVRVWDASTGQTLFNGALYAHKIDIRSISYCSDGRFFASADGSGRVQVWDALTGKPSLPLLSDEELSSCKESARHNNGDDTRDSKPGEMRAGASISAIAWFSDGKRFATAGEEPVVRIWSANTGMQIGEITGHHETINALSISADGTKLATASDDHTVLLFDTRSMHLLVDPLTGHKGAVYVVKLTPDGTRVVSGGHDNTVRLWDARTGRALHVFETHTGAVRALSVTKDGSKLASGGDDNCVYVWDMRTFERLAGPFQHDGSVRSVSFAPDGSRLISGSDDFTARVWKIATGSLAFDPIRVHAGPIGVVDWSPDGTTLLTAGAHDWTIWTWDASTCERILGPLEPLHLGDVKIFTSLDGRANGIAAASFSPDGKRFVNGFMDHGIHMWDTATGKVILPKAEKDKNNESDSGKTEASKRDGVQRQPSLSDSIMNMPATVSRRNPASASRSFWDDTDIGAPSRRHGKSENGRKNTRNSDKLQNKGNILGRFWRQRADQPVSKIKGKNKEQITETNSPGYHAETRILGPPATEISAAHDKLRVVAAGYDPRERFRTCAEPEYDDERDSPTGSMSPVQPEDGSSSDDESEHGLVKTTLHVNN</sequence>
<dbReference type="InterPro" id="IPR019775">
    <property type="entry name" value="WD40_repeat_CS"/>
</dbReference>
<feature type="repeat" description="WD" evidence="3">
    <location>
        <begin position="633"/>
        <end position="674"/>
    </location>
</feature>
<dbReference type="PROSITE" id="PS50294">
    <property type="entry name" value="WD_REPEATS_REGION"/>
    <property type="match status" value="12"/>
</dbReference>
<dbReference type="RefSeq" id="XP_007769642.1">
    <property type="nucleotide sequence ID" value="XM_007771452.1"/>
</dbReference>
<dbReference type="InterPro" id="IPR011044">
    <property type="entry name" value="Quino_amine_DH_bsu"/>
</dbReference>
<feature type="compositionally biased region" description="Basic and acidic residues" evidence="4">
    <location>
        <begin position="675"/>
        <end position="697"/>
    </location>
</feature>
<feature type="repeat" description="WD" evidence="3">
    <location>
        <begin position="249"/>
        <end position="290"/>
    </location>
</feature>
<feature type="repeat" description="WD" evidence="3">
    <location>
        <begin position="77"/>
        <end position="110"/>
    </location>
</feature>
<dbReference type="InterPro" id="IPR020472">
    <property type="entry name" value="WD40_PAC1"/>
</dbReference>
<dbReference type="GeneID" id="19203320"/>
<dbReference type="PROSITE" id="PS50082">
    <property type="entry name" value="WD_REPEATS_2"/>
    <property type="match status" value="14"/>
</dbReference>
<feature type="repeat" description="WD" evidence="3">
    <location>
        <begin position="121"/>
        <end position="162"/>
    </location>
</feature>
<feature type="region of interest" description="Disordered" evidence="4">
    <location>
        <begin position="344"/>
        <end position="363"/>
    </location>
</feature>
<proteinExistence type="predicted"/>
<feature type="region of interest" description="Disordered" evidence="4">
    <location>
        <begin position="775"/>
        <end position="795"/>
    </location>
</feature>
<dbReference type="SMART" id="SM00320">
    <property type="entry name" value="WD40"/>
    <property type="match status" value="14"/>
</dbReference>
<dbReference type="InterPro" id="IPR001680">
    <property type="entry name" value="WD40_rpt"/>
</dbReference>
<feature type="region of interest" description="Disordered" evidence="4">
    <location>
        <begin position="1"/>
        <end position="52"/>
    </location>
</feature>
<dbReference type="InterPro" id="IPR036322">
    <property type="entry name" value="WD40_repeat_dom_sf"/>
</dbReference>
<feature type="repeat" description="WD" evidence="3">
    <location>
        <begin position="448"/>
        <end position="489"/>
    </location>
</feature>
<dbReference type="EMBL" id="JH711579">
    <property type="protein sequence ID" value="EIW80774.1"/>
    <property type="molecule type" value="Genomic_DNA"/>
</dbReference>
<name>A0A5M3MPY7_CONPW</name>
<keyword evidence="1 3" id="KW-0853">WD repeat</keyword>
<feature type="region of interest" description="Disordered" evidence="4">
    <location>
        <begin position="827"/>
        <end position="874"/>
    </location>
</feature>
<dbReference type="PANTHER" id="PTHR19848:SF8">
    <property type="entry name" value="F-BOX AND WD REPEAT DOMAIN CONTAINING 7"/>
    <property type="match status" value="1"/>
</dbReference>
<dbReference type="PRINTS" id="PR00320">
    <property type="entry name" value="GPROTEINBRPT"/>
</dbReference>
<dbReference type="OMA" id="HHETINA"/>
<evidence type="ECO:0000313" key="5">
    <source>
        <dbReference type="EMBL" id="EIW80774.1"/>
    </source>
</evidence>
<comment type="caution">
    <text evidence="5">The sequence shown here is derived from an EMBL/GenBank/DDBJ whole genome shotgun (WGS) entry which is preliminary data.</text>
</comment>
<dbReference type="SUPFAM" id="SSF50969">
    <property type="entry name" value="YVTN repeat-like/Quinoprotein amine dehydrogenase"/>
    <property type="match status" value="1"/>
</dbReference>
<dbReference type="Proteomes" id="UP000053558">
    <property type="component" value="Unassembled WGS sequence"/>
</dbReference>
<evidence type="ECO:0000256" key="4">
    <source>
        <dbReference type="SAM" id="MobiDB-lite"/>
    </source>
</evidence>
<dbReference type="KEGG" id="cput:CONPUDRAFT_154775"/>
<evidence type="ECO:0000313" key="6">
    <source>
        <dbReference type="Proteomes" id="UP000053558"/>
    </source>
</evidence>
<feature type="repeat" description="WD" evidence="3">
    <location>
        <begin position="405"/>
        <end position="446"/>
    </location>
</feature>
<dbReference type="PANTHER" id="PTHR19848">
    <property type="entry name" value="WD40 REPEAT PROTEIN"/>
    <property type="match status" value="1"/>
</dbReference>
<feature type="repeat" description="WD" evidence="3">
    <location>
        <begin position="370"/>
        <end position="404"/>
    </location>
</feature>
<dbReference type="OrthoDB" id="727118at2759"/>
<feature type="repeat" description="WD" evidence="3">
    <location>
        <begin position="34"/>
        <end position="75"/>
    </location>
</feature>
<feature type="repeat" description="WD" evidence="3">
    <location>
        <begin position="532"/>
        <end position="573"/>
    </location>
</feature>
<dbReference type="CDD" id="cd00200">
    <property type="entry name" value="WD40"/>
    <property type="match status" value="2"/>
</dbReference>
<keyword evidence="6" id="KW-1185">Reference proteome</keyword>
<evidence type="ECO:0000256" key="2">
    <source>
        <dbReference type="ARBA" id="ARBA00022737"/>
    </source>
</evidence>
<dbReference type="InterPro" id="IPR015943">
    <property type="entry name" value="WD40/YVTN_repeat-like_dom_sf"/>
</dbReference>
<feature type="compositionally biased region" description="Basic and acidic residues" evidence="4">
    <location>
        <begin position="741"/>
        <end position="756"/>
    </location>
</feature>
<feature type="repeat" description="WD" evidence="3">
    <location>
        <begin position="490"/>
        <end position="531"/>
    </location>
</feature>
<dbReference type="AlphaFoldDB" id="A0A5M3MPY7"/>
<feature type="repeat" description="WD" evidence="3">
    <location>
        <begin position="293"/>
        <end position="334"/>
    </location>
</feature>
<feature type="repeat" description="WD" evidence="3">
    <location>
        <begin position="575"/>
        <end position="617"/>
    </location>
</feature>
<evidence type="ECO:0000256" key="1">
    <source>
        <dbReference type="ARBA" id="ARBA00022574"/>
    </source>
</evidence>
<accession>A0A5M3MPY7</accession>
<dbReference type="SUPFAM" id="SSF50978">
    <property type="entry name" value="WD40 repeat-like"/>
    <property type="match status" value="2"/>
</dbReference>
<protein>
    <submittedName>
        <fullName evidence="5">WD40 repeat-like protein</fullName>
    </submittedName>
</protein>
<dbReference type="Gene3D" id="2.130.10.10">
    <property type="entry name" value="YVTN repeat-like/Quinoprotein amine dehydrogenase"/>
    <property type="match status" value="6"/>
</dbReference>
<dbReference type="PROSITE" id="PS00678">
    <property type="entry name" value="WD_REPEATS_1"/>
    <property type="match status" value="8"/>
</dbReference>
<feature type="region of interest" description="Disordered" evidence="4">
    <location>
        <begin position="674"/>
        <end position="759"/>
    </location>
</feature>
<feature type="repeat" description="WD" evidence="3">
    <location>
        <begin position="163"/>
        <end position="204"/>
    </location>
</feature>
<evidence type="ECO:0000256" key="3">
    <source>
        <dbReference type="PROSITE-ProRule" id="PRU00221"/>
    </source>
</evidence>